<evidence type="ECO:0000313" key="2">
    <source>
        <dbReference type="Proteomes" id="UP000830115"/>
    </source>
</evidence>
<dbReference type="Gene3D" id="3.40.50.720">
    <property type="entry name" value="NAD(P)-binding Rossmann-like Domain"/>
    <property type="match status" value="1"/>
</dbReference>
<accession>A0ABY4MJX2</accession>
<dbReference type="InterPro" id="IPR036291">
    <property type="entry name" value="NAD(P)-bd_dom_sf"/>
</dbReference>
<proteinExistence type="predicted"/>
<dbReference type="SUPFAM" id="SSF51735">
    <property type="entry name" value="NAD(P)-binding Rossmann-fold domains"/>
    <property type="match status" value="1"/>
</dbReference>
<dbReference type="Proteomes" id="UP000830115">
    <property type="component" value="Chromosome"/>
</dbReference>
<organism evidence="1 2">
    <name type="scientific">Streptomyces halobius</name>
    <dbReference type="NCBI Taxonomy" id="2879846"/>
    <lineage>
        <taxon>Bacteria</taxon>
        <taxon>Bacillati</taxon>
        <taxon>Actinomycetota</taxon>
        <taxon>Actinomycetes</taxon>
        <taxon>Kitasatosporales</taxon>
        <taxon>Streptomycetaceae</taxon>
        <taxon>Streptomyces</taxon>
    </lineage>
</organism>
<evidence type="ECO:0008006" key="3">
    <source>
        <dbReference type="Google" id="ProtNLM"/>
    </source>
</evidence>
<evidence type="ECO:0000313" key="1">
    <source>
        <dbReference type="EMBL" id="UQA98136.1"/>
    </source>
</evidence>
<dbReference type="EMBL" id="CP086322">
    <property type="protein sequence ID" value="UQA98136.1"/>
    <property type="molecule type" value="Genomic_DNA"/>
</dbReference>
<gene>
    <name evidence="1" type="ORF">K9S39_40255</name>
</gene>
<sequence length="102" mass="10727">MAMASTDAKLDFARPQGADLGVDYTSEDWPEQVRTAAAGGEILRRSLDVLAPYGRPVTYGAASGEPGSIPVTDHLFALRSVGFSLIAAHAVDAERAVKDRPG</sequence>
<protein>
    <recommendedName>
        <fullName evidence="3">Zinc-binding dehydrogenase</fullName>
    </recommendedName>
</protein>
<keyword evidence="2" id="KW-1185">Reference proteome</keyword>
<reference evidence="1" key="1">
    <citation type="submission" date="2021-10" db="EMBL/GenBank/DDBJ databases">
        <title>Streptomyces nigrumlapis sp.nov.,an antimicrobial producing actinobacterium isolated from Black Gobi rocks.</title>
        <authorList>
            <person name="Wen Y."/>
            <person name="Zhang W."/>
            <person name="Liu X.G."/>
        </authorList>
    </citation>
    <scope>NUCLEOTIDE SEQUENCE</scope>
    <source>
        <strain evidence="1">ST13-2-2</strain>
    </source>
</reference>
<name>A0ABY4MJX2_9ACTN</name>